<organism evidence="2 3">
    <name type="scientific">Aeoliella mucimassa</name>
    <dbReference type="NCBI Taxonomy" id="2527972"/>
    <lineage>
        <taxon>Bacteria</taxon>
        <taxon>Pseudomonadati</taxon>
        <taxon>Planctomycetota</taxon>
        <taxon>Planctomycetia</taxon>
        <taxon>Pirellulales</taxon>
        <taxon>Lacipirellulaceae</taxon>
        <taxon>Aeoliella</taxon>
    </lineage>
</organism>
<protein>
    <submittedName>
        <fullName evidence="2">Uncharacterized protein</fullName>
    </submittedName>
</protein>
<evidence type="ECO:0000313" key="3">
    <source>
        <dbReference type="Proteomes" id="UP000315750"/>
    </source>
</evidence>
<reference evidence="2 3" key="1">
    <citation type="submission" date="2019-02" db="EMBL/GenBank/DDBJ databases">
        <title>Deep-cultivation of Planctomycetes and their phenomic and genomic characterization uncovers novel biology.</title>
        <authorList>
            <person name="Wiegand S."/>
            <person name="Jogler M."/>
            <person name="Boedeker C."/>
            <person name="Pinto D."/>
            <person name="Vollmers J."/>
            <person name="Rivas-Marin E."/>
            <person name="Kohn T."/>
            <person name="Peeters S.H."/>
            <person name="Heuer A."/>
            <person name="Rast P."/>
            <person name="Oberbeckmann S."/>
            <person name="Bunk B."/>
            <person name="Jeske O."/>
            <person name="Meyerdierks A."/>
            <person name="Storesund J.E."/>
            <person name="Kallscheuer N."/>
            <person name="Luecker S."/>
            <person name="Lage O.M."/>
            <person name="Pohl T."/>
            <person name="Merkel B.J."/>
            <person name="Hornburger P."/>
            <person name="Mueller R.-W."/>
            <person name="Bruemmer F."/>
            <person name="Labrenz M."/>
            <person name="Spormann A.M."/>
            <person name="Op den Camp H."/>
            <person name="Overmann J."/>
            <person name="Amann R."/>
            <person name="Jetten M.S.M."/>
            <person name="Mascher T."/>
            <person name="Medema M.H."/>
            <person name="Devos D.P."/>
            <person name="Kaster A.-K."/>
            <person name="Ovreas L."/>
            <person name="Rohde M."/>
            <person name="Galperin M.Y."/>
            <person name="Jogler C."/>
        </authorList>
    </citation>
    <scope>NUCLEOTIDE SEQUENCE [LARGE SCALE GENOMIC DNA]</scope>
    <source>
        <strain evidence="2 3">Pan181</strain>
    </source>
</reference>
<accession>A0A518AQ31</accession>
<evidence type="ECO:0000256" key="1">
    <source>
        <dbReference type="SAM" id="MobiDB-lite"/>
    </source>
</evidence>
<feature type="region of interest" description="Disordered" evidence="1">
    <location>
        <begin position="35"/>
        <end position="56"/>
    </location>
</feature>
<feature type="compositionally biased region" description="Low complexity" evidence="1">
    <location>
        <begin position="36"/>
        <end position="49"/>
    </location>
</feature>
<dbReference type="EMBL" id="CP036278">
    <property type="protein sequence ID" value="QDU56822.1"/>
    <property type="molecule type" value="Genomic_DNA"/>
</dbReference>
<sequence>MEGSIMRDPPDASNSVDPFLRPLLDTWALYTQQWTGSASQAPGPSSPSDDPAEAWIESTGQMVDQYLRSPSFLQLFRLHIETLIALKSSAKPPAAPANESCDIDTVIARISEVEKRLTGLEQRIKRLEGPP</sequence>
<dbReference type="AlphaFoldDB" id="A0A518AQ31"/>
<keyword evidence="3" id="KW-1185">Reference proteome</keyword>
<gene>
    <name evidence="2" type="ORF">Pan181_30340</name>
</gene>
<dbReference type="KEGG" id="amuc:Pan181_30340"/>
<evidence type="ECO:0000313" key="2">
    <source>
        <dbReference type="EMBL" id="QDU56822.1"/>
    </source>
</evidence>
<name>A0A518AQ31_9BACT</name>
<proteinExistence type="predicted"/>
<dbReference type="Proteomes" id="UP000315750">
    <property type="component" value="Chromosome"/>
</dbReference>